<dbReference type="GeneID" id="63765940"/>
<dbReference type="GO" id="GO:0032541">
    <property type="term" value="C:cortical endoplasmic reticulum"/>
    <property type="evidence" value="ECO:0007669"/>
    <property type="project" value="TreeGrafter"/>
</dbReference>
<name>A0A1L9T8D6_9EURO</name>
<dbReference type="STRING" id="1036612.A0A1L9T8D6"/>
<evidence type="ECO:0000313" key="10">
    <source>
        <dbReference type="Proteomes" id="UP000184356"/>
    </source>
</evidence>
<keyword evidence="4 6" id="KW-0472">Membrane</keyword>
<keyword evidence="3 6" id="KW-1133">Transmembrane helix</keyword>
<dbReference type="OrthoDB" id="296386at2759"/>
<dbReference type="GO" id="GO:0016020">
    <property type="term" value="C:membrane"/>
    <property type="evidence" value="ECO:0007669"/>
    <property type="project" value="UniProtKB-SubCell"/>
</dbReference>
<organism evidence="9 10">
    <name type="scientific">Aspergillus sydowii CBS 593.65</name>
    <dbReference type="NCBI Taxonomy" id="1036612"/>
    <lineage>
        <taxon>Eukaryota</taxon>
        <taxon>Fungi</taxon>
        <taxon>Dikarya</taxon>
        <taxon>Ascomycota</taxon>
        <taxon>Pezizomycotina</taxon>
        <taxon>Eurotiomycetes</taxon>
        <taxon>Eurotiomycetidae</taxon>
        <taxon>Eurotiales</taxon>
        <taxon>Aspergillaceae</taxon>
        <taxon>Aspergillus</taxon>
        <taxon>Aspergillus subgen. Nidulantes</taxon>
    </lineage>
</organism>
<feature type="transmembrane region" description="Helical" evidence="6">
    <location>
        <begin position="287"/>
        <end position="308"/>
    </location>
</feature>
<feature type="transmembrane region" description="Helical" evidence="6">
    <location>
        <begin position="373"/>
        <end position="394"/>
    </location>
</feature>
<dbReference type="PANTHER" id="PTHR12308">
    <property type="entry name" value="ANOCTAMIN"/>
    <property type="match status" value="1"/>
</dbReference>
<feature type="region of interest" description="Disordered" evidence="5">
    <location>
        <begin position="655"/>
        <end position="679"/>
    </location>
</feature>
<accession>A0A1L9T8D6</accession>
<evidence type="ECO:0000256" key="1">
    <source>
        <dbReference type="ARBA" id="ARBA00004141"/>
    </source>
</evidence>
<feature type="transmembrane region" description="Helical" evidence="6">
    <location>
        <begin position="212"/>
        <end position="233"/>
    </location>
</feature>
<dbReference type="Proteomes" id="UP000184356">
    <property type="component" value="Unassembled WGS sequence"/>
</dbReference>
<evidence type="ECO:0000256" key="6">
    <source>
        <dbReference type="SAM" id="Phobius"/>
    </source>
</evidence>
<evidence type="ECO:0000256" key="2">
    <source>
        <dbReference type="ARBA" id="ARBA00022692"/>
    </source>
</evidence>
<evidence type="ECO:0000313" key="9">
    <source>
        <dbReference type="EMBL" id="OJJ55651.1"/>
    </source>
</evidence>
<feature type="domain" description="Anoctamin transmembrane" evidence="7">
    <location>
        <begin position="175"/>
        <end position="636"/>
    </location>
</feature>
<dbReference type="EMBL" id="KV878592">
    <property type="protein sequence ID" value="OJJ55651.1"/>
    <property type="molecule type" value="Genomic_DNA"/>
</dbReference>
<keyword evidence="10" id="KW-1185">Reference proteome</keyword>
<evidence type="ECO:0000256" key="3">
    <source>
        <dbReference type="ARBA" id="ARBA00022989"/>
    </source>
</evidence>
<feature type="transmembrane region" description="Helical" evidence="6">
    <location>
        <begin position="183"/>
        <end position="206"/>
    </location>
</feature>
<dbReference type="AlphaFoldDB" id="A0A1L9T8D6"/>
<sequence>MSLTPDYKPAEQAPQLDNFGVDWVVHYQFDEIESSKAIEEFESLIHDLHEAHLETQVRHGHGASLLVFIRVPRLHLGSLVYESRVKDWLYGIIHEIPAGDDDTIADAETPAEALRSVYHAVTWKKELGGAHITPRHRKWKNIASAFPLHDQEANAELLRKWSKKILLTAEDLDAIRALFGEKVAFYFAFIQSYSSFLVFPAVWGAVTWWYLGPYSITFAVGNCLWAMVFVEYWKIREKDLSLRWEVKGVGALKVTRTQYVWEKEVKDPITGQTVQVFSPYRQFLRQLLLVPFASVAAAALGGLIVVTFAMEVFISEVYTGSFQGYLEFLPTVIFSLFLPSISGLLTSIATRLTKYENYRTQDQYDLAQTAKQFVMHFITAFLPTVLTAFVYVPFGATIVPYLDVAHLRRSPESAKNNPLDFEVDPGRLQQEVIYLTLTGQVLDFLGEIVYPYVKGIVWQKWRDYQSQKEAVEHRKRAASHATNNLLFDEPDESAFLSRVRREADADEYNVHEDTLEMCVQFGYLTLFGASWPLVALGFLLNNWLELRGDFFKLSLECQRPPPIRSDSIGPSLQGLEVLTWLGTLSTAAIVYLYRDGLAEIRASSFLLTILVAEWAYLGMQFAVSTGLSKIMGSVLRREAAKRYAMRKGYLEVARGAGSSSSSKGSPPRGGISTGSNSNGKLRVRFRDRVSVYTSATDPPSPQSDDVLREAPLDSERRFWTGTAVEDGVRIIKALGRSGEDSKGEKAM</sequence>
<evidence type="ECO:0000256" key="4">
    <source>
        <dbReference type="ARBA" id="ARBA00023136"/>
    </source>
</evidence>
<dbReference type="InterPro" id="IPR049452">
    <property type="entry name" value="Anoctamin_TM"/>
</dbReference>
<evidence type="ECO:0000259" key="7">
    <source>
        <dbReference type="Pfam" id="PF04547"/>
    </source>
</evidence>
<feature type="transmembrane region" description="Helical" evidence="6">
    <location>
        <begin position="328"/>
        <end position="352"/>
    </location>
</feature>
<protein>
    <recommendedName>
        <fullName evidence="11">Plasma membrane stress response protein</fullName>
    </recommendedName>
</protein>
<proteinExistence type="predicted"/>
<dbReference type="Pfam" id="PF20877">
    <property type="entry name" value="Anoctamin_N"/>
    <property type="match status" value="1"/>
</dbReference>
<dbReference type="InterPro" id="IPR007632">
    <property type="entry name" value="Anoctamin"/>
</dbReference>
<evidence type="ECO:0008006" key="11">
    <source>
        <dbReference type="Google" id="ProtNLM"/>
    </source>
</evidence>
<gene>
    <name evidence="9" type="ORF">ASPSYDRAFT_60563</name>
</gene>
<reference evidence="10" key="1">
    <citation type="journal article" date="2017" name="Genome Biol.">
        <title>Comparative genomics reveals high biological diversity and specific adaptations in the industrially and medically important fungal genus Aspergillus.</title>
        <authorList>
            <person name="de Vries R.P."/>
            <person name="Riley R."/>
            <person name="Wiebenga A."/>
            <person name="Aguilar-Osorio G."/>
            <person name="Amillis S."/>
            <person name="Uchima C.A."/>
            <person name="Anderluh G."/>
            <person name="Asadollahi M."/>
            <person name="Askin M."/>
            <person name="Barry K."/>
            <person name="Battaglia E."/>
            <person name="Bayram O."/>
            <person name="Benocci T."/>
            <person name="Braus-Stromeyer S.A."/>
            <person name="Caldana C."/>
            <person name="Canovas D."/>
            <person name="Cerqueira G.C."/>
            <person name="Chen F."/>
            <person name="Chen W."/>
            <person name="Choi C."/>
            <person name="Clum A."/>
            <person name="Dos Santos R.A."/>
            <person name="Damasio A.R."/>
            <person name="Diallinas G."/>
            <person name="Emri T."/>
            <person name="Fekete E."/>
            <person name="Flipphi M."/>
            <person name="Freyberg S."/>
            <person name="Gallo A."/>
            <person name="Gournas C."/>
            <person name="Habgood R."/>
            <person name="Hainaut M."/>
            <person name="Harispe M.L."/>
            <person name="Henrissat B."/>
            <person name="Hilden K.S."/>
            <person name="Hope R."/>
            <person name="Hossain A."/>
            <person name="Karabika E."/>
            <person name="Karaffa L."/>
            <person name="Karanyi Z."/>
            <person name="Krasevec N."/>
            <person name="Kuo A."/>
            <person name="Kusch H."/>
            <person name="LaButti K."/>
            <person name="Lagendijk E.L."/>
            <person name="Lapidus A."/>
            <person name="Levasseur A."/>
            <person name="Lindquist E."/>
            <person name="Lipzen A."/>
            <person name="Logrieco A.F."/>
            <person name="MacCabe A."/>
            <person name="Maekelae M.R."/>
            <person name="Malavazi I."/>
            <person name="Melin P."/>
            <person name="Meyer V."/>
            <person name="Mielnichuk N."/>
            <person name="Miskei M."/>
            <person name="Molnar A.P."/>
            <person name="Mule G."/>
            <person name="Ngan C.Y."/>
            <person name="Orejas M."/>
            <person name="Orosz E."/>
            <person name="Ouedraogo J.P."/>
            <person name="Overkamp K.M."/>
            <person name="Park H.-S."/>
            <person name="Perrone G."/>
            <person name="Piumi F."/>
            <person name="Punt P.J."/>
            <person name="Ram A.F."/>
            <person name="Ramon A."/>
            <person name="Rauscher S."/>
            <person name="Record E."/>
            <person name="Riano-Pachon D.M."/>
            <person name="Robert V."/>
            <person name="Roehrig J."/>
            <person name="Ruller R."/>
            <person name="Salamov A."/>
            <person name="Salih N.S."/>
            <person name="Samson R.A."/>
            <person name="Sandor E."/>
            <person name="Sanguinetti M."/>
            <person name="Schuetze T."/>
            <person name="Sepcic K."/>
            <person name="Shelest E."/>
            <person name="Sherlock G."/>
            <person name="Sophianopoulou V."/>
            <person name="Squina F.M."/>
            <person name="Sun H."/>
            <person name="Susca A."/>
            <person name="Todd R.B."/>
            <person name="Tsang A."/>
            <person name="Unkles S.E."/>
            <person name="van de Wiele N."/>
            <person name="van Rossen-Uffink D."/>
            <person name="Oliveira J.V."/>
            <person name="Vesth T.C."/>
            <person name="Visser J."/>
            <person name="Yu J.-H."/>
            <person name="Zhou M."/>
            <person name="Andersen M.R."/>
            <person name="Archer D.B."/>
            <person name="Baker S.E."/>
            <person name="Benoit I."/>
            <person name="Brakhage A.A."/>
            <person name="Braus G.H."/>
            <person name="Fischer R."/>
            <person name="Frisvad J.C."/>
            <person name="Goldman G.H."/>
            <person name="Houbraken J."/>
            <person name="Oakley B."/>
            <person name="Pocsi I."/>
            <person name="Scazzocchio C."/>
            <person name="Seiboth B."/>
            <person name="vanKuyk P.A."/>
            <person name="Wortman J."/>
            <person name="Dyer P.S."/>
            <person name="Grigoriev I.V."/>
        </authorList>
    </citation>
    <scope>NUCLEOTIDE SEQUENCE [LARGE SCALE GENOMIC DNA]</scope>
    <source>
        <strain evidence="10">CBS 593.65</strain>
    </source>
</reference>
<keyword evidence="2 6" id="KW-0812">Transmembrane</keyword>
<evidence type="ECO:0000256" key="5">
    <source>
        <dbReference type="SAM" id="MobiDB-lite"/>
    </source>
</evidence>
<feature type="compositionally biased region" description="Low complexity" evidence="5">
    <location>
        <begin position="655"/>
        <end position="670"/>
    </location>
</feature>
<feature type="domain" description="Anoctamin alpha-beta plait" evidence="8">
    <location>
        <begin position="20"/>
        <end position="142"/>
    </location>
</feature>
<dbReference type="RefSeq" id="XP_040699457.1">
    <property type="nucleotide sequence ID" value="XM_040849867.1"/>
</dbReference>
<dbReference type="Pfam" id="PF04547">
    <property type="entry name" value="Anoctamin"/>
    <property type="match status" value="1"/>
</dbReference>
<dbReference type="InterPro" id="IPR049456">
    <property type="entry name" value="Anoctamin_N_fung"/>
</dbReference>
<dbReference type="GO" id="GO:0005254">
    <property type="term" value="F:chloride channel activity"/>
    <property type="evidence" value="ECO:0007669"/>
    <property type="project" value="TreeGrafter"/>
</dbReference>
<comment type="subcellular location">
    <subcellularLocation>
        <location evidence="1">Membrane</location>
        <topology evidence="1">Multi-pass membrane protein</topology>
    </subcellularLocation>
</comment>
<dbReference type="PANTHER" id="PTHR12308:SF77">
    <property type="entry name" value="MEMBRANE STRESS RESPONSE PROTEIN (IST2), PUTATIVE (AFU_ORTHOLOGUE AFUA_4G03330)-RELATED"/>
    <property type="match status" value="1"/>
</dbReference>
<evidence type="ECO:0000259" key="8">
    <source>
        <dbReference type="Pfam" id="PF20877"/>
    </source>
</evidence>
<dbReference type="VEuPathDB" id="FungiDB:ASPSYDRAFT_60563"/>